<accession>A0ABR0M072</accession>
<feature type="transmembrane region" description="Helical" evidence="2">
    <location>
        <begin position="204"/>
        <end position="224"/>
    </location>
</feature>
<evidence type="ECO:0000313" key="4">
    <source>
        <dbReference type="Proteomes" id="UP001357485"/>
    </source>
</evidence>
<gene>
    <name evidence="3" type="ORF">LTR16_000111</name>
</gene>
<feature type="compositionally biased region" description="Basic and acidic residues" evidence="1">
    <location>
        <begin position="137"/>
        <end position="154"/>
    </location>
</feature>
<feature type="region of interest" description="Disordered" evidence="1">
    <location>
        <begin position="485"/>
        <end position="506"/>
    </location>
</feature>
<comment type="caution">
    <text evidence="3">The sequence shown here is derived from an EMBL/GenBank/DDBJ whole genome shotgun (WGS) entry which is preliminary data.</text>
</comment>
<protein>
    <recommendedName>
        <fullName evidence="5">Major facilitator superfamily (MFS) profile domain-containing protein</fullName>
    </recommendedName>
</protein>
<dbReference type="SUPFAM" id="SSF103473">
    <property type="entry name" value="MFS general substrate transporter"/>
    <property type="match status" value="2"/>
</dbReference>
<keyword evidence="2" id="KW-1133">Transmembrane helix</keyword>
<feature type="transmembrane region" description="Helical" evidence="2">
    <location>
        <begin position="532"/>
        <end position="554"/>
    </location>
</feature>
<feature type="transmembrane region" description="Helical" evidence="2">
    <location>
        <begin position="367"/>
        <end position="389"/>
    </location>
</feature>
<evidence type="ECO:0008006" key="5">
    <source>
        <dbReference type="Google" id="ProtNLM"/>
    </source>
</evidence>
<feature type="compositionally biased region" description="Low complexity" evidence="1">
    <location>
        <begin position="173"/>
        <end position="184"/>
    </location>
</feature>
<keyword evidence="2" id="KW-0812">Transmembrane</keyword>
<feature type="transmembrane region" description="Helical" evidence="2">
    <location>
        <begin position="103"/>
        <end position="125"/>
    </location>
</feature>
<feature type="transmembrane region" description="Helical" evidence="2">
    <location>
        <begin position="560"/>
        <end position="583"/>
    </location>
</feature>
<evidence type="ECO:0000256" key="2">
    <source>
        <dbReference type="SAM" id="Phobius"/>
    </source>
</evidence>
<name>A0ABR0M072_9PEZI</name>
<feature type="transmembrane region" description="Helical" evidence="2">
    <location>
        <begin position="432"/>
        <end position="456"/>
    </location>
</feature>
<proteinExistence type="predicted"/>
<feature type="region of interest" description="Disordered" evidence="1">
    <location>
        <begin position="134"/>
        <end position="198"/>
    </location>
</feature>
<dbReference type="Proteomes" id="UP001357485">
    <property type="component" value="Unassembled WGS sequence"/>
</dbReference>
<dbReference type="InterPro" id="IPR036259">
    <property type="entry name" value="MFS_trans_sf"/>
</dbReference>
<feature type="transmembrane region" description="Helical" evidence="2">
    <location>
        <begin position="244"/>
        <end position="263"/>
    </location>
</feature>
<feature type="transmembrane region" description="Helical" evidence="2">
    <location>
        <begin position="325"/>
        <end position="347"/>
    </location>
</feature>
<dbReference type="EMBL" id="JAVRRA010008208">
    <property type="protein sequence ID" value="KAK5257604.1"/>
    <property type="molecule type" value="Genomic_DNA"/>
</dbReference>
<dbReference type="PANTHER" id="PTHR23524">
    <property type="entry name" value="TRANSPORTER, PUTATIVE (AFU_ORTHOLOGUE AFUA_8G04850)-RELATED"/>
    <property type="match status" value="1"/>
</dbReference>
<sequence length="596" mass="62756">MARFTLPFTASRLQITTYLFGVALFSISFLVFLNSSVSFVISDLIGQRHDVGDAVGTLGFADELVALVACAGWGVLSDRVGVRAVAVTGYAIVGAKNVYPQLLLARLLFSLGGAATSTMVTAILPTMTHIDLISRSSAEDEPRRSETSPRRDGTNGHAVTPSISSELTITPARYQSRSPSRQQSLGADAKKKGQRENSASTSQLAGLVGTFTGLGALLALGVFLPLPARFAKNGVSAGDAVADSYYVVGAVALAVCIFCLLGLRDLPGEEHKGWRTLIGRSKDQTASEAATETKHEVLSYGRLLIDAVALAFKEQNIGLGYLGGFVARASSVGISLFIPLFVNNYFIRSGLCEPGDREHLKESCRRAYTVAAELTGVSQLIALLCAPLFGWLAGRYTRFNIPLLLAAVAGMGGYISFALVKSPDPSSEDGSAGIFFIVALLGISQIGAIVCSLGLLGRGIQGSTPEIDIDTASRQQPQQYVAYTSTNGTPTAEQEDPEAESRETSALLPSHLRSPYPPIEASTRGHLKGSIAGVYSLAGGAGILLLTKLGGYLFDATSPGAPFVMLAVFNAILLLIGLGVGVATEIATRRRHTESF</sequence>
<evidence type="ECO:0000256" key="1">
    <source>
        <dbReference type="SAM" id="MobiDB-lite"/>
    </source>
</evidence>
<organism evidence="3 4">
    <name type="scientific">Cryomyces antarcticus</name>
    <dbReference type="NCBI Taxonomy" id="329879"/>
    <lineage>
        <taxon>Eukaryota</taxon>
        <taxon>Fungi</taxon>
        <taxon>Dikarya</taxon>
        <taxon>Ascomycota</taxon>
        <taxon>Pezizomycotina</taxon>
        <taxon>Dothideomycetes</taxon>
        <taxon>Dothideomycetes incertae sedis</taxon>
        <taxon>Cryomyces</taxon>
    </lineage>
</organism>
<evidence type="ECO:0000313" key="3">
    <source>
        <dbReference type="EMBL" id="KAK5257604.1"/>
    </source>
</evidence>
<feature type="transmembrane region" description="Helical" evidence="2">
    <location>
        <begin position="401"/>
        <end position="420"/>
    </location>
</feature>
<dbReference type="Gene3D" id="1.20.1250.20">
    <property type="entry name" value="MFS general substrate transporter like domains"/>
    <property type="match status" value="1"/>
</dbReference>
<reference evidence="3 4" key="1">
    <citation type="submission" date="2023-08" db="EMBL/GenBank/DDBJ databases">
        <title>Black Yeasts Isolated from many extreme environments.</title>
        <authorList>
            <person name="Coleine C."/>
            <person name="Stajich J.E."/>
            <person name="Selbmann L."/>
        </authorList>
    </citation>
    <scope>NUCLEOTIDE SEQUENCE [LARGE SCALE GENOMIC DNA]</scope>
    <source>
        <strain evidence="3 4">CCFEE 536</strain>
    </source>
</reference>
<dbReference type="PANTHER" id="PTHR23524:SF1">
    <property type="entry name" value="MRH DOMAIN-CONTAINING PROTEIN-RELATED"/>
    <property type="match status" value="1"/>
</dbReference>
<keyword evidence="2" id="KW-0472">Membrane</keyword>
<feature type="transmembrane region" description="Helical" evidence="2">
    <location>
        <begin position="20"/>
        <end position="42"/>
    </location>
</feature>
<keyword evidence="4" id="KW-1185">Reference proteome</keyword>